<sequence>MPRPRVKTTRSKTKPPKGDNDPSNFDKFERQVTAEVNKRESPTFVAGKTLSPNLESRSYFDVYQLDFGRLDDEPPLIIAGNNPQIALQASLLRALDQLLTVRGLGTFNFEVWRKEFENGFPSFDSPELKKLPTNEVWPGITKENRPKIVECESKVAEGWDFKVVKFLPDRTVKDDWKVFTGSYRQIAQEILNWWNQKEGGGGNSVRPRLTSDISQLSKHPYISLYFRELPASSGSRGGTPLESEVSFRLMNEIEYEGLMPGKSVISIGDIKRYASAVEKIFNNNKDKPYTIQRGRGSYTYNNWPLGYKLWLLANSAAEAERVFKDVLKIQNHTFDEIYMGIGASRNPAKKYPITQPKKKVLNENKALPNQRQTGSVIFRWAKLVLPMCKESLVLCSREPRMRVDERIK</sequence>
<feature type="compositionally biased region" description="Basic residues" evidence="1">
    <location>
        <begin position="1"/>
        <end position="15"/>
    </location>
</feature>
<comment type="caution">
    <text evidence="2">The sequence shown here is derived from an EMBL/GenBank/DDBJ whole genome shotgun (WGS) entry which is preliminary data.</text>
</comment>
<proteinExistence type="predicted"/>
<dbReference type="RefSeq" id="WP_340541625.1">
    <property type="nucleotide sequence ID" value="NZ_JBBLXS010000222.1"/>
</dbReference>
<gene>
    <name evidence="2" type="ORF">WMG39_16805</name>
</gene>
<evidence type="ECO:0000313" key="2">
    <source>
        <dbReference type="EMBL" id="MEK0186497.1"/>
    </source>
</evidence>
<evidence type="ECO:0000256" key="1">
    <source>
        <dbReference type="SAM" id="MobiDB-lite"/>
    </source>
</evidence>
<evidence type="ECO:0000313" key="3">
    <source>
        <dbReference type="Proteomes" id="UP001384579"/>
    </source>
</evidence>
<protein>
    <submittedName>
        <fullName evidence="2">Uncharacterized protein</fullName>
    </submittedName>
</protein>
<accession>A0ABU8YQ54</accession>
<organism evidence="2 3">
    <name type="scientific">Microcoleus anatoxicus PTRS2</name>
    <dbReference type="NCBI Taxonomy" id="2705321"/>
    <lineage>
        <taxon>Bacteria</taxon>
        <taxon>Bacillati</taxon>
        <taxon>Cyanobacteriota</taxon>
        <taxon>Cyanophyceae</taxon>
        <taxon>Oscillatoriophycideae</taxon>
        <taxon>Oscillatoriales</taxon>
        <taxon>Microcoleaceae</taxon>
        <taxon>Microcoleus</taxon>
        <taxon>Microcoleus anatoxicus</taxon>
    </lineage>
</organism>
<name>A0ABU8YQ54_9CYAN</name>
<feature type="region of interest" description="Disordered" evidence="1">
    <location>
        <begin position="1"/>
        <end position="26"/>
    </location>
</feature>
<keyword evidence="3" id="KW-1185">Reference proteome</keyword>
<dbReference type="Proteomes" id="UP001384579">
    <property type="component" value="Unassembled WGS sequence"/>
</dbReference>
<dbReference type="EMBL" id="JBBLXS010000222">
    <property type="protein sequence ID" value="MEK0186497.1"/>
    <property type="molecule type" value="Genomic_DNA"/>
</dbReference>
<feature type="compositionally biased region" description="Basic and acidic residues" evidence="1">
    <location>
        <begin position="16"/>
        <end position="26"/>
    </location>
</feature>
<reference evidence="2 3" key="1">
    <citation type="journal article" date="2020" name="Harmful Algae">
        <title>Molecular and morphological characterization of a novel dihydroanatoxin-a producing Microcoleus species (cyanobacteria) from the Russian River, California, USA.</title>
        <authorList>
            <person name="Conklin K.Y."/>
            <person name="Stancheva R."/>
            <person name="Otten T.G."/>
            <person name="Fadness R."/>
            <person name="Boyer G.L."/>
            <person name="Read B."/>
            <person name="Zhang X."/>
            <person name="Sheath R.G."/>
        </authorList>
    </citation>
    <scope>NUCLEOTIDE SEQUENCE [LARGE SCALE GENOMIC DNA]</scope>
    <source>
        <strain evidence="2 3">PTRS2</strain>
    </source>
</reference>